<proteinExistence type="predicted"/>
<sequence>MTSQAVHDFCNAAREAEALRAQRKLNTRYATEAKKTAEQILIETLGAGAKAQIEVDGDVYLVRVASRELYPTCGSNIVDAMGALWDDPDILRGKIEDSRHDNIVDACTAILFDQAGITPRNKCTLQVAPLKEGKNSANIEGMQGAHADVASALIRANTELTRGREEHRETLKQCHERGQEAETNIIQELSQLDSGQVKRVNMVDPDGTSTSYYLRLKKTRPPPKRKITVKTLQTHIKEVLNKTLNPLLIDESLKTFCSNTYAQHFILELKEALQKHEKEAKPQSTARMQTYRVALDKLRGSKNKVEASDYI</sequence>
<organism evidence="1">
    <name type="scientific">viral metagenome</name>
    <dbReference type="NCBI Taxonomy" id="1070528"/>
    <lineage>
        <taxon>unclassified sequences</taxon>
        <taxon>metagenomes</taxon>
        <taxon>organismal metagenomes</taxon>
    </lineage>
</organism>
<name>A0A6C0BZ08_9ZZZZ</name>
<reference evidence="1" key="1">
    <citation type="journal article" date="2020" name="Nature">
        <title>Giant virus diversity and host interactions through global metagenomics.</title>
        <authorList>
            <person name="Schulz F."/>
            <person name="Roux S."/>
            <person name="Paez-Espino D."/>
            <person name="Jungbluth S."/>
            <person name="Walsh D.A."/>
            <person name="Denef V.J."/>
            <person name="McMahon K.D."/>
            <person name="Konstantinidis K.T."/>
            <person name="Eloe-Fadrosh E.A."/>
            <person name="Kyrpides N.C."/>
            <person name="Woyke T."/>
        </authorList>
    </citation>
    <scope>NUCLEOTIDE SEQUENCE</scope>
    <source>
        <strain evidence="1">GVMAG-M-3300020182-33</strain>
    </source>
</reference>
<accession>A0A6C0BZ08</accession>
<dbReference type="AlphaFoldDB" id="A0A6C0BZ08"/>
<protein>
    <submittedName>
        <fullName evidence="1">Uncharacterized protein</fullName>
    </submittedName>
</protein>
<evidence type="ECO:0000313" key="1">
    <source>
        <dbReference type="EMBL" id="QHS97587.1"/>
    </source>
</evidence>
<dbReference type="EMBL" id="MN739300">
    <property type="protein sequence ID" value="QHS97587.1"/>
    <property type="molecule type" value="Genomic_DNA"/>
</dbReference>